<name>A0A369KPP0_9BACT</name>
<organism evidence="1 2">
    <name type="scientific">Spirobacillus cienkowskii</name>
    <dbReference type="NCBI Taxonomy" id="495820"/>
    <lineage>
        <taxon>Bacteria</taxon>
        <taxon>Pseudomonadati</taxon>
        <taxon>Bdellovibrionota</taxon>
        <taxon>Oligoflexia</taxon>
        <taxon>Silvanigrellales</taxon>
        <taxon>Spirobacillus</taxon>
    </lineage>
</organism>
<sequence>MKESRCPYHVKQGVVDTHGKIVLSDVCGVKSACGALCAFAPFKENSHKECPRFLAYVKGAERQVLVPKNDLEYLPEVSGLGNFSEIDLL</sequence>
<keyword evidence="2" id="KW-1185">Reference proteome</keyword>
<accession>A0A369KPP0</accession>
<evidence type="ECO:0000313" key="1">
    <source>
        <dbReference type="EMBL" id="RDB35532.1"/>
    </source>
</evidence>
<protein>
    <submittedName>
        <fullName evidence="1">Uncharacterized protein</fullName>
    </submittedName>
</protein>
<evidence type="ECO:0000313" key="2">
    <source>
        <dbReference type="Proteomes" id="UP000253934"/>
    </source>
</evidence>
<reference evidence="1" key="1">
    <citation type="submission" date="2018-04" db="EMBL/GenBank/DDBJ databases">
        <title>Draft genome sequence of the Candidatus Spirobacillus cienkowskii, a pathogen of freshwater Daphnia species, reconstructed from hemolymph metagenomic reads.</title>
        <authorList>
            <person name="Bresciani L."/>
            <person name="Lemos L.N."/>
            <person name="Wale N."/>
            <person name="Lin J.Y."/>
            <person name="Fernandes G.R."/>
            <person name="Duffy M.A."/>
            <person name="Rodrigues J.M."/>
        </authorList>
    </citation>
    <scope>NUCLEOTIDE SEQUENCE [LARGE SCALE GENOMIC DNA]</scope>
    <source>
        <strain evidence="1">Binning01</strain>
    </source>
</reference>
<dbReference type="AlphaFoldDB" id="A0A369KPP0"/>
<proteinExistence type="predicted"/>
<comment type="caution">
    <text evidence="1">The sequence shown here is derived from an EMBL/GenBank/DDBJ whole genome shotgun (WGS) entry which is preliminary data.</text>
</comment>
<dbReference type="Proteomes" id="UP000253934">
    <property type="component" value="Unassembled WGS sequence"/>
</dbReference>
<gene>
    <name evidence="1" type="ORF">DCC88_09580</name>
</gene>
<dbReference type="EMBL" id="QOVW01000082">
    <property type="protein sequence ID" value="RDB35532.1"/>
    <property type="molecule type" value="Genomic_DNA"/>
</dbReference>
<dbReference type="RefSeq" id="WP_338634764.1">
    <property type="nucleotide sequence ID" value="NZ_CP146516.1"/>
</dbReference>